<keyword evidence="1" id="KW-0812">Transmembrane</keyword>
<accession>D3TKW8</accession>
<dbReference type="AlphaFoldDB" id="D3TKW8"/>
<protein>
    <submittedName>
        <fullName evidence="2">Hypothetical secreted peptide</fullName>
    </submittedName>
</protein>
<dbReference type="EMBL" id="EZ422055">
    <property type="protein sequence ID" value="ADD18478.1"/>
    <property type="molecule type" value="mRNA"/>
</dbReference>
<organism evidence="2">
    <name type="scientific">Glossina morsitans morsitans</name>
    <name type="common">Savannah tsetse fly</name>
    <dbReference type="NCBI Taxonomy" id="37546"/>
    <lineage>
        <taxon>Eukaryota</taxon>
        <taxon>Metazoa</taxon>
        <taxon>Ecdysozoa</taxon>
        <taxon>Arthropoda</taxon>
        <taxon>Hexapoda</taxon>
        <taxon>Insecta</taxon>
        <taxon>Pterygota</taxon>
        <taxon>Neoptera</taxon>
        <taxon>Endopterygota</taxon>
        <taxon>Diptera</taxon>
        <taxon>Brachycera</taxon>
        <taxon>Muscomorpha</taxon>
        <taxon>Hippoboscoidea</taxon>
        <taxon>Glossinidae</taxon>
        <taxon>Glossina</taxon>
    </lineage>
</organism>
<sequence length="76" mass="9232">MIIIFFLSLLFFLGSIPLLCMRVCVYYIVYRVLFCFVCFKTNTKILIYLNLRFIISYLIIFTGWRYPTVQVYRVHV</sequence>
<proteinExistence type="evidence at transcript level"/>
<keyword evidence="1" id="KW-1133">Transmembrane helix</keyword>
<feature type="transmembrane region" description="Helical" evidence="1">
    <location>
        <begin position="45"/>
        <end position="64"/>
    </location>
</feature>
<evidence type="ECO:0000256" key="1">
    <source>
        <dbReference type="SAM" id="Phobius"/>
    </source>
</evidence>
<name>D3TKW8_GLOMM</name>
<reference evidence="2" key="1">
    <citation type="journal article" date="2010" name="BMC Genomics">
        <title>An insight into the sialome of Glossina morsitans morsitans.</title>
        <authorList>
            <person name="Alves-Silva J."/>
            <person name="Ribeiro J.M."/>
            <person name="Van Den Abbeele J."/>
            <person name="Attardo G."/>
            <person name="Hao Z."/>
            <person name="Haines L.R."/>
            <person name="Soares M.B."/>
            <person name="Berriman M."/>
            <person name="Aksoy S."/>
            <person name="Lehane M.J."/>
        </authorList>
    </citation>
    <scope>NUCLEOTIDE SEQUENCE</scope>
    <source>
        <tissue evidence="2">Salivary gland</tissue>
    </source>
</reference>
<keyword evidence="1" id="KW-0472">Membrane</keyword>
<evidence type="ECO:0000313" key="2">
    <source>
        <dbReference type="EMBL" id="ADD18478.1"/>
    </source>
</evidence>
<feature type="non-terminal residue" evidence="2">
    <location>
        <position position="76"/>
    </location>
</feature>
<reference evidence="2" key="2">
    <citation type="submission" date="2010-01" db="EMBL/GenBank/DDBJ databases">
        <authorList>
            <consortium name="International Glossina Genome Initiative"/>
            <person name="da Silva J."/>
            <person name="Ribeiro J.M.C."/>
            <person name="Abbeele J.V."/>
            <person name="Attardo G."/>
            <person name="Hao Z."/>
            <person name="Haines L.R."/>
            <person name="Soares M.B."/>
            <person name="Berriman M."/>
            <person name="Aksoy S."/>
            <person name="Lehane M.J."/>
        </authorList>
    </citation>
    <scope>NUCLEOTIDE SEQUENCE</scope>
    <source>
        <tissue evidence="2">Salivary gland</tissue>
    </source>
</reference>